<keyword evidence="14" id="KW-0576">Peroxisome</keyword>
<dbReference type="GO" id="GO:0016567">
    <property type="term" value="P:protein ubiquitination"/>
    <property type="evidence" value="ECO:0007669"/>
    <property type="project" value="UniProtKB-ARBA"/>
</dbReference>
<evidence type="ECO:0000259" key="18">
    <source>
        <dbReference type="Pfam" id="PF04757"/>
    </source>
</evidence>
<evidence type="ECO:0000256" key="13">
    <source>
        <dbReference type="ARBA" id="ARBA00023136"/>
    </source>
</evidence>
<dbReference type="EC" id="2.3.2.36" evidence="17"/>
<keyword evidence="8" id="KW-0863">Zinc-finger</keyword>
<sequence length="250" mass="28421">MTFWHAAATAAQADVEQLRGTLGATRHATPLEVQRVCQLDASLLDAELNSTLFDHAQQAVSLFKGKDRYKNEIMAGLEAIIYGFALFASTSSATYGARLQNLQYRNEYRHRSGSQHAPLTKLQGGLFCVVHVGGRYAWRRASHSIAQLGWADLPAHDWRRKCWHAMQRAERIGRLLSLANFIAFLFNGRYRTPLERLLGMRLVYAARQTSRAVSFEFLNRQLIWHAFTVISTLMDGYVYACMSHNYVCFV</sequence>
<keyword evidence="12" id="KW-1133">Transmembrane helix</keyword>
<keyword evidence="11" id="KW-0653">Protein transport</keyword>
<keyword evidence="7" id="KW-0479">Metal-binding</keyword>
<reference evidence="20" key="1">
    <citation type="journal article" date="2018" name="Nat. Microbiol.">
        <title>Leveraging single-cell genomics to expand the fungal tree of life.</title>
        <authorList>
            <person name="Ahrendt S.R."/>
            <person name="Quandt C.A."/>
            <person name="Ciobanu D."/>
            <person name="Clum A."/>
            <person name="Salamov A."/>
            <person name="Andreopoulos B."/>
            <person name="Cheng J.F."/>
            <person name="Woyke T."/>
            <person name="Pelin A."/>
            <person name="Henrissat B."/>
            <person name="Reynolds N.K."/>
            <person name="Benny G.L."/>
            <person name="Smith M.E."/>
            <person name="James T.Y."/>
            <person name="Grigoriev I.V."/>
        </authorList>
    </citation>
    <scope>NUCLEOTIDE SEQUENCE [LARGE SCALE GENOMIC DNA]</scope>
    <source>
        <strain evidence="20">Benny S71-1</strain>
    </source>
</reference>
<name>A0A4V1J220_9FUNG</name>
<keyword evidence="4" id="KW-0813">Transport</keyword>
<dbReference type="Proteomes" id="UP000278143">
    <property type="component" value="Unassembled WGS sequence"/>
</dbReference>
<dbReference type="InterPro" id="IPR006845">
    <property type="entry name" value="Pex_N"/>
</dbReference>
<keyword evidence="5" id="KW-0808">Transferase</keyword>
<dbReference type="GO" id="GO:0005778">
    <property type="term" value="C:peroxisomal membrane"/>
    <property type="evidence" value="ECO:0007669"/>
    <property type="project" value="UniProtKB-SubCell"/>
</dbReference>
<evidence type="ECO:0000256" key="2">
    <source>
        <dbReference type="ARBA" id="ARBA00004906"/>
    </source>
</evidence>
<dbReference type="GO" id="GO:0008270">
    <property type="term" value="F:zinc ion binding"/>
    <property type="evidence" value="ECO:0007669"/>
    <property type="project" value="UniProtKB-KW"/>
</dbReference>
<feature type="domain" description="Pex N-terminal" evidence="18">
    <location>
        <begin position="45"/>
        <end position="230"/>
    </location>
</feature>
<evidence type="ECO:0000256" key="15">
    <source>
        <dbReference type="ARBA" id="ARBA00032511"/>
    </source>
</evidence>
<dbReference type="Pfam" id="PF04757">
    <property type="entry name" value="Pex2_Pex12"/>
    <property type="match status" value="1"/>
</dbReference>
<evidence type="ECO:0000313" key="19">
    <source>
        <dbReference type="EMBL" id="RKP27029.1"/>
    </source>
</evidence>
<evidence type="ECO:0000313" key="20">
    <source>
        <dbReference type="Proteomes" id="UP000278143"/>
    </source>
</evidence>
<accession>A0A4V1J220</accession>
<organism evidence="19 20">
    <name type="scientific">Syncephalis pseudoplumigaleata</name>
    <dbReference type="NCBI Taxonomy" id="1712513"/>
    <lineage>
        <taxon>Eukaryota</taxon>
        <taxon>Fungi</taxon>
        <taxon>Fungi incertae sedis</taxon>
        <taxon>Zoopagomycota</taxon>
        <taxon>Zoopagomycotina</taxon>
        <taxon>Zoopagomycetes</taxon>
        <taxon>Zoopagales</taxon>
        <taxon>Piptocephalidaceae</taxon>
        <taxon>Syncephalis</taxon>
    </lineage>
</organism>
<comment type="pathway">
    <text evidence="2">Protein modification; protein ubiquitination.</text>
</comment>
<evidence type="ECO:0000256" key="17">
    <source>
        <dbReference type="ARBA" id="ARBA00034523"/>
    </source>
</evidence>
<evidence type="ECO:0000256" key="1">
    <source>
        <dbReference type="ARBA" id="ARBA00004585"/>
    </source>
</evidence>
<evidence type="ECO:0000256" key="5">
    <source>
        <dbReference type="ARBA" id="ARBA00022679"/>
    </source>
</evidence>
<comment type="subcellular location">
    <subcellularLocation>
        <location evidence="1">Peroxisome membrane</location>
        <topology evidence="1">Multi-pass membrane protein</topology>
    </subcellularLocation>
</comment>
<evidence type="ECO:0000256" key="4">
    <source>
        <dbReference type="ARBA" id="ARBA00022448"/>
    </source>
</evidence>
<keyword evidence="6" id="KW-0812">Transmembrane</keyword>
<keyword evidence="20" id="KW-1185">Reference proteome</keyword>
<evidence type="ECO:0000256" key="12">
    <source>
        <dbReference type="ARBA" id="ARBA00022989"/>
    </source>
</evidence>
<evidence type="ECO:0000256" key="11">
    <source>
        <dbReference type="ARBA" id="ARBA00022927"/>
    </source>
</evidence>
<dbReference type="EMBL" id="KZ989285">
    <property type="protein sequence ID" value="RKP27029.1"/>
    <property type="molecule type" value="Genomic_DNA"/>
</dbReference>
<evidence type="ECO:0000256" key="7">
    <source>
        <dbReference type="ARBA" id="ARBA00022723"/>
    </source>
</evidence>
<dbReference type="OrthoDB" id="1701437at2759"/>
<gene>
    <name evidence="19" type="ORF">SYNPS1DRAFT_13295</name>
</gene>
<comment type="catalytic activity">
    <reaction evidence="16">
        <text>[E2 ubiquitin-conjugating enzyme]-S-ubiquitinyl-L-cysteine + [acceptor protein]-L-cysteine = [E2 ubiquitin-conjugating enzyme]-L-cysteine + [acceptor protein]-S-ubiquitinyl-L-cysteine.</text>
        <dbReference type="EC" id="2.3.2.36"/>
    </reaction>
</comment>
<evidence type="ECO:0000256" key="14">
    <source>
        <dbReference type="ARBA" id="ARBA00023140"/>
    </source>
</evidence>
<keyword evidence="13" id="KW-0472">Membrane</keyword>
<dbReference type="GO" id="GO:0061630">
    <property type="term" value="F:ubiquitin protein ligase activity"/>
    <property type="evidence" value="ECO:0007669"/>
    <property type="project" value="UniProtKB-EC"/>
</dbReference>
<dbReference type="AlphaFoldDB" id="A0A4V1J220"/>
<evidence type="ECO:0000256" key="16">
    <source>
        <dbReference type="ARBA" id="ARBA00034438"/>
    </source>
</evidence>
<evidence type="ECO:0000256" key="10">
    <source>
        <dbReference type="ARBA" id="ARBA00022833"/>
    </source>
</evidence>
<keyword evidence="9" id="KW-0833">Ubl conjugation pathway</keyword>
<evidence type="ECO:0000256" key="9">
    <source>
        <dbReference type="ARBA" id="ARBA00022786"/>
    </source>
</evidence>
<proteinExistence type="inferred from homology"/>
<evidence type="ECO:0000256" key="3">
    <source>
        <dbReference type="ARBA" id="ARBA00008704"/>
    </source>
</evidence>
<evidence type="ECO:0000256" key="6">
    <source>
        <dbReference type="ARBA" id="ARBA00022692"/>
    </source>
</evidence>
<dbReference type="GO" id="GO:0016562">
    <property type="term" value="P:protein import into peroxisome matrix, receptor recycling"/>
    <property type="evidence" value="ECO:0007669"/>
    <property type="project" value="UniProtKB-ARBA"/>
</dbReference>
<dbReference type="PANTHER" id="PTHR48178">
    <property type="entry name" value="PEROXISOME BIOGENESIS FACTOR 2"/>
    <property type="match status" value="1"/>
</dbReference>
<dbReference type="PANTHER" id="PTHR48178:SF1">
    <property type="entry name" value="PEROXISOME BIOGENESIS FACTOR 2"/>
    <property type="match status" value="1"/>
</dbReference>
<dbReference type="InterPro" id="IPR025654">
    <property type="entry name" value="PEX2/10"/>
</dbReference>
<comment type="similarity">
    <text evidence="3">Belongs to the pex2/pex10/pex12 family.</text>
</comment>
<keyword evidence="10" id="KW-0862">Zinc</keyword>
<protein>
    <recommendedName>
        <fullName evidence="17">RING-type E3 ubiquitin transferase (cysteine targeting)</fullName>
        <ecNumber evidence="17">2.3.2.36</ecNumber>
    </recommendedName>
    <alternativeName>
        <fullName evidence="15">Peroxin-2</fullName>
    </alternativeName>
</protein>
<evidence type="ECO:0000256" key="8">
    <source>
        <dbReference type="ARBA" id="ARBA00022771"/>
    </source>
</evidence>